<feature type="transmembrane region" description="Helical" evidence="1">
    <location>
        <begin position="190"/>
        <end position="209"/>
    </location>
</feature>
<name>A0A2G1WEB2_9BACT</name>
<gene>
    <name evidence="2" type="ORF">CEE69_02420</name>
</gene>
<reference evidence="2 3" key="1">
    <citation type="submission" date="2017-06" db="EMBL/GenBank/DDBJ databases">
        <title>Description of Rhodopirellula bahusiensis sp. nov.</title>
        <authorList>
            <person name="Kizina J."/>
            <person name="Harder J."/>
        </authorList>
    </citation>
    <scope>NUCLEOTIDE SEQUENCE [LARGE SCALE GENOMIC DNA]</scope>
    <source>
        <strain evidence="2 3">SWK21</strain>
    </source>
</reference>
<organism evidence="2 3">
    <name type="scientific">Rhodopirellula bahusiensis</name>
    <dbReference type="NCBI Taxonomy" id="2014065"/>
    <lineage>
        <taxon>Bacteria</taxon>
        <taxon>Pseudomonadati</taxon>
        <taxon>Planctomycetota</taxon>
        <taxon>Planctomycetia</taxon>
        <taxon>Pirellulales</taxon>
        <taxon>Pirellulaceae</taxon>
        <taxon>Rhodopirellula</taxon>
    </lineage>
</organism>
<sequence length="301" mass="32755">METQILLWSVMTPAILSLAFVIGAWAFQRSKLTVGQERVPAMLAVLGWSSAVAACMLARQELDWSALESWQIVLAPIFVSSLLLVGCSWAPAKDPSIDAKNHFGFWWLVAGLGSIATAMWTMPTGDGWTDMLPLHRPWMASVAGATLINIWSLDRMRRNGAASWVLWVALAGLVAPTLLAASAYGGLAEWMVSALVATFVFAIAASLMSKSNIGRLFPAVLLLAASTTATGRFYTYEEHPAWLYGLILLLPTCISIPDVWLKNRPTFMRVSIAVAFAVILLGVIGWFLLGDALLSEPTEDW</sequence>
<feature type="transmembrane region" description="Helical" evidence="1">
    <location>
        <begin position="164"/>
        <end position="184"/>
    </location>
</feature>
<evidence type="ECO:0000313" key="2">
    <source>
        <dbReference type="EMBL" id="PHQ37220.1"/>
    </source>
</evidence>
<comment type="caution">
    <text evidence="2">The sequence shown here is derived from an EMBL/GenBank/DDBJ whole genome shotgun (WGS) entry which is preliminary data.</text>
</comment>
<dbReference type="GeneID" id="90607128"/>
<feature type="transmembrane region" description="Helical" evidence="1">
    <location>
        <begin position="241"/>
        <end position="260"/>
    </location>
</feature>
<dbReference type="AlphaFoldDB" id="A0A2G1WEB2"/>
<protein>
    <recommendedName>
        <fullName evidence="4">Transmembrane protein</fullName>
    </recommendedName>
</protein>
<keyword evidence="3" id="KW-1185">Reference proteome</keyword>
<evidence type="ECO:0000313" key="3">
    <source>
        <dbReference type="Proteomes" id="UP000225740"/>
    </source>
</evidence>
<feature type="transmembrane region" description="Helical" evidence="1">
    <location>
        <begin position="71"/>
        <end position="92"/>
    </location>
</feature>
<feature type="transmembrane region" description="Helical" evidence="1">
    <location>
        <begin position="6"/>
        <end position="27"/>
    </location>
</feature>
<evidence type="ECO:0000256" key="1">
    <source>
        <dbReference type="SAM" id="Phobius"/>
    </source>
</evidence>
<dbReference type="Proteomes" id="UP000225740">
    <property type="component" value="Unassembled WGS sequence"/>
</dbReference>
<evidence type="ECO:0008006" key="4">
    <source>
        <dbReference type="Google" id="ProtNLM"/>
    </source>
</evidence>
<feature type="transmembrane region" description="Helical" evidence="1">
    <location>
        <begin position="267"/>
        <end position="289"/>
    </location>
</feature>
<proteinExistence type="predicted"/>
<accession>A0A2G1WEB2</accession>
<feature type="transmembrane region" description="Helical" evidence="1">
    <location>
        <begin position="39"/>
        <end position="59"/>
    </location>
</feature>
<feature type="transmembrane region" description="Helical" evidence="1">
    <location>
        <begin position="134"/>
        <end position="152"/>
    </location>
</feature>
<feature type="transmembrane region" description="Helical" evidence="1">
    <location>
        <begin position="216"/>
        <end position="235"/>
    </location>
</feature>
<keyword evidence="1" id="KW-0472">Membrane</keyword>
<dbReference type="RefSeq" id="WP_099259051.1">
    <property type="nucleotide sequence ID" value="NZ_NIZW01000001.1"/>
</dbReference>
<keyword evidence="1" id="KW-0812">Transmembrane</keyword>
<feature type="transmembrane region" description="Helical" evidence="1">
    <location>
        <begin position="104"/>
        <end position="122"/>
    </location>
</feature>
<dbReference type="OrthoDB" id="252004at2"/>
<keyword evidence="1" id="KW-1133">Transmembrane helix</keyword>
<dbReference type="EMBL" id="NIZW01000001">
    <property type="protein sequence ID" value="PHQ37220.1"/>
    <property type="molecule type" value="Genomic_DNA"/>
</dbReference>